<name>A0ABS5QMZ4_9LACO</name>
<accession>A0ABS5QMZ4</accession>
<gene>
    <name evidence="2" type="ORF">G6R27_00015</name>
</gene>
<evidence type="ECO:0000256" key="1">
    <source>
        <dbReference type="ARBA" id="ARBA00005397"/>
    </source>
</evidence>
<evidence type="ECO:0000313" key="2">
    <source>
        <dbReference type="EMBL" id="MBS9334420.1"/>
    </source>
</evidence>
<dbReference type="InterPro" id="IPR038471">
    <property type="entry name" value="MecA_C_sf"/>
</dbReference>
<dbReference type="Gene3D" id="3.30.70.1950">
    <property type="match status" value="1"/>
</dbReference>
<dbReference type="Proteomes" id="UP001519418">
    <property type="component" value="Unassembled WGS sequence"/>
</dbReference>
<keyword evidence="3" id="KW-1185">Reference proteome</keyword>
<dbReference type="InterPro" id="IPR008681">
    <property type="entry name" value="Neg-reg_MecA"/>
</dbReference>
<proteinExistence type="inferred from homology"/>
<protein>
    <submittedName>
        <fullName evidence="2">Adaptor protein MecA</fullName>
    </submittedName>
</protein>
<organism evidence="2 3">
    <name type="scientific">Fructobacillus papyriferae</name>
    <dbReference type="NCBI Taxonomy" id="2713171"/>
    <lineage>
        <taxon>Bacteria</taxon>
        <taxon>Bacillati</taxon>
        <taxon>Bacillota</taxon>
        <taxon>Bacilli</taxon>
        <taxon>Lactobacillales</taxon>
        <taxon>Lactobacillaceae</taxon>
        <taxon>Fructobacillus</taxon>
    </lineage>
</organism>
<comment type="caution">
    <text evidence="2">The sequence shown here is derived from an EMBL/GenBank/DDBJ whole genome shotgun (WGS) entry which is preliminary data.</text>
</comment>
<sequence>MEMERINDNTIRVMVENDDLKDRGTSVRDLLSDRNKIESFFYNILSELDTEDEFVDNDKVSFQVLPNQNGLELFISRLDDEESLGNFLNSLTEGQKQEGDQDEKGLSAIDELSLDKKVALQEEDLSKGQSSESSVSTTGRIEVIAVEDFETLLSLTSVLDNFSGRSFVYRYKDQYFLSVDARYLEWTAAEMNAFFATLIEYGRFSKLSDSFLSEHGEVLFEGRAIQSLNAIFASR</sequence>
<comment type="similarity">
    <text evidence="1">Belongs to the MecA family.</text>
</comment>
<dbReference type="PANTHER" id="PTHR39161">
    <property type="entry name" value="ADAPTER PROTEIN MECA"/>
    <property type="match status" value="1"/>
</dbReference>
<dbReference type="EMBL" id="JAAMFI010000001">
    <property type="protein sequence ID" value="MBS9334420.1"/>
    <property type="molecule type" value="Genomic_DNA"/>
</dbReference>
<reference evidence="2 3" key="1">
    <citation type="submission" date="2020-02" db="EMBL/GenBank/DDBJ databases">
        <title>Fructobacillus sp. isolated from paper mulberry of Taiwan.</title>
        <authorList>
            <person name="Lin S.-T."/>
        </authorList>
    </citation>
    <scope>NUCLEOTIDE SEQUENCE [LARGE SCALE GENOMIC DNA]</scope>
    <source>
        <strain evidence="2 3">M1-10</strain>
    </source>
</reference>
<dbReference type="Pfam" id="PF05389">
    <property type="entry name" value="MecA"/>
    <property type="match status" value="1"/>
</dbReference>
<dbReference type="PANTHER" id="PTHR39161:SF1">
    <property type="entry name" value="ADAPTER PROTEIN MECA 1"/>
    <property type="match status" value="1"/>
</dbReference>
<evidence type="ECO:0000313" key="3">
    <source>
        <dbReference type="Proteomes" id="UP001519418"/>
    </source>
</evidence>
<dbReference type="RefSeq" id="WP_213819040.1">
    <property type="nucleotide sequence ID" value="NZ_JAAMFI010000001.1"/>
</dbReference>
<dbReference type="PIRSF" id="PIRSF029008">
    <property type="entry name" value="MecA"/>
    <property type="match status" value="1"/>
</dbReference>